<proteinExistence type="predicted"/>
<name>A0A2S7CRV6_9XANT</name>
<evidence type="ECO:0000313" key="2">
    <source>
        <dbReference type="EMBL" id="PPU64325.1"/>
    </source>
</evidence>
<dbReference type="EMBL" id="MDEC01000010">
    <property type="protein sequence ID" value="PPU64325.1"/>
    <property type="molecule type" value="Genomic_DNA"/>
</dbReference>
<gene>
    <name evidence="1" type="ORF">ACI6Q5_17050</name>
    <name evidence="2" type="ORF">XcodCFBP4690_09120</name>
</gene>
<evidence type="ECO:0000313" key="3">
    <source>
        <dbReference type="Proteomes" id="UP000237872"/>
    </source>
</evidence>
<dbReference type="Proteomes" id="UP000237872">
    <property type="component" value="Unassembled WGS sequence"/>
</dbReference>
<comment type="caution">
    <text evidence="2">The sequence shown here is derived from an EMBL/GenBank/DDBJ whole genome shotgun (WGS) entry which is preliminary data.</text>
</comment>
<dbReference type="Proteomes" id="UP001637990">
    <property type="component" value="Unassembled WGS sequence"/>
</dbReference>
<dbReference type="OrthoDB" id="5948922at2"/>
<dbReference type="RefSeq" id="WP_104540653.1">
    <property type="nucleotide sequence ID" value="NZ_JAJITN010000118.1"/>
</dbReference>
<keyword evidence="4" id="KW-1185">Reference proteome</keyword>
<reference evidence="1 4" key="2">
    <citation type="submission" date="2024-11" db="EMBL/GenBank/DDBJ databases">
        <title>Genome sequencing of Xanthomonas codiaei.</title>
        <authorList>
            <person name="Studholme D.J."/>
        </authorList>
    </citation>
    <scope>NUCLEOTIDE SEQUENCE [LARGE SCALE GENOMIC DNA]</scope>
    <source>
        <strain evidence="1 4">NCPPB 4350</strain>
    </source>
</reference>
<evidence type="ECO:0000313" key="1">
    <source>
        <dbReference type="EMBL" id="MFO3706637.1"/>
    </source>
</evidence>
<dbReference type="EMBL" id="JBJGBS010000104">
    <property type="protein sequence ID" value="MFO3706637.1"/>
    <property type="molecule type" value="Genomic_DNA"/>
</dbReference>
<protein>
    <submittedName>
        <fullName evidence="2">Uncharacterized protein</fullName>
    </submittedName>
</protein>
<dbReference type="CDD" id="cd20735">
    <property type="entry name" value="PoNe_RHS-like"/>
    <property type="match status" value="1"/>
</dbReference>
<evidence type="ECO:0000313" key="4">
    <source>
        <dbReference type="Proteomes" id="UP001637990"/>
    </source>
</evidence>
<organism evidence="2 3">
    <name type="scientific">Xanthomonas codiaei</name>
    <dbReference type="NCBI Taxonomy" id="56463"/>
    <lineage>
        <taxon>Bacteria</taxon>
        <taxon>Pseudomonadati</taxon>
        <taxon>Pseudomonadota</taxon>
        <taxon>Gammaproteobacteria</taxon>
        <taxon>Lysobacterales</taxon>
        <taxon>Lysobacteraceae</taxon>
        <taxon>Xanthomonas</taxon>
    </lineage>
</organism>
<dbReference type="AlphaFoldDB" id="A0A2S7CRV6"/>
<accession>A0A2S7CRV6</accession>
<reference evidence="2 3" key="1">
    <citation type="submission" date="2016-08" db="EMBL/GenBank/DDBJ databases">
        <authorList>
            <person name="Seilhamer J.J."/>
        </authorList>
    </citation>
    <scope>NUCLEOTIDE SEQUENCE [LARGE SCALE GENOMIC DNA]</scope>
    <source>
        <strain evidence="2 3">CFBP4690</strain>
    </source>
</reference>
<sequence length="297" mass="32421">MGRLLRSKAKVDYAAVTGRYDRYSFISPKKPKRPKIIRINAANGRANAAPPLTSWPPHGMHRDVVYHDDLNNAIGWGVRANNEIFLPFAWLDIHSGAIWQGLEQEVAGLGADAQACQHFDAIAQDMRALLANTRITECVGEAAAATCVLERHPGGNMIWGYHLHSGTGIDQIWEYPQGGGVSHFLIVEAKGPGAGLNFSLFVPPGYSQMEEGWIANHLYSMNQNGHAAGQRIVAAMGMQFVNAHPNYMGASKSYFGLSPASPHKNSASRVYGIVVTAQWRADGRLGYSASQLTQYFT</sequence>